<reference evidence="1" key="1">
    <citation type="journal article" date="2020" name="Stud. Mycol.">
        <title>101 Dothideomycetes genomes: a test case for predicting lifestyles and emergence of pathogens.</title>
        <authorList>
            <person name="Haridas S."/>
            <person name="Albert R."/>
            <person name="Binder M."/>
            <person name="Bloem J."/>
            <person name="Labutti K."/>
            <person name="Salamov A."/>
            <person name="Andreopoulos B."/>
            <person name="Baker S."/>
            <person name="Barry K."/>
            <person name="Bills G."/>
            <person name="Bluhm B."/>
            <person name="Cannon C."/>
            <person name="Castanera R."/>
            <person name="Culley D."/>
            <person name="Daum C."/>
            <person name="Ezra D."/>
            <person name="Gonzalez J."/>
            <person name="Henrissat B."/>
            <person name="Kuo A."/>
            <person name="Liang C."/>
            <person name="Lipzen A."/>
            <person name="Lutzoni F."/>
            <person name="Magnuson J."/>
            <person name="Mondo S."/>
            <person name="Nolan M."/>
            <person name="Ohm R."/>
            <person name="Pangilinan J."/>
            <person name="Park H.-J."/>
            <person name="Ramirez L."/>
            <person name="Alfaro M."/>
            <person name="Sun H."/>
            <person name="Tritt A."/>
            <person name="Yoshinaga Y."/>
            <person name="Zwiers L.-H."/>
            <person name="Turgeon B."/>
            <person name="Goodwin S."/>
            <person name="Spatafora J."/>
            <person name="Crous P."/>
            <person name="Grigoriev I."/>
        </authorList>
    </citation>
    <scope>NUCLEOTIDE SEQUENCE</scope>
    <source>
        <strain evidence="1">CBS 110217</strain>
    </source>
</reference>
<organism evidence="1 2">
    <name type="scientific">Setomelanomma holmii</name>
    <dbReference type="NCBI Taxonomy" id="210430"/>
    <lineage>
        <taxon>Eukaryota</taxon>
        <taxon>Fungi</taxon>
        <taxon>Dikarya</taxon>
        <taxon>Ascomycota</taxon>
        <taxon>Pezizomycotina</taxon>
        <taxon>Dothideomycetes</taxon>
        <taxon>Pleosporomycetidae</taxon>
        <taxon>Pleosporales</taxon>
        <taxon>Pleosporineae</taxon>
        <taxon>Phaeosphaeriaceae</taxon>
        <taxon>Setomelanomma</taxon>
    </lineage>
</organism>
<gene>
    <name evidence="1" type="ORF">EK21DRAFT_106289</name>
</gene>
<comment type="caution">
    <text evidence="1">The sequence shown here is derived from an EMBL/GenBank/DDBJ whole genome shotgun (WGS) entry which is preliminary data.</text>
</comment>
<sequence length="118" mass="13102">MQPRPSLVAAGFTFSAHGKPFDPGTTTIDKIEFFHDEIIDLMKDYKHTFLGHGSLKAQGLIAKSEPYRTTLTSSERGTFKSRAKWLLGYVQDVLAWAEVIDAENLAEKESVEAGGRKT</sequence>
<keyword evidence="2" id="KW-1185">Reference proteome</keyword>
<protein>
    <submittedName>
        <fullName evidence="1">Uncharacterized protein</fullName>
    </submittedName>
</protein>
<name>A0A9P4HNG8_9PLEO</name>
<accession>A0A9P4HNG8</accession>
<dbReference type="Proteomes" id="UP000799777">
    <property type="component" value="Unassembled WGS sequence"/>
</dbReference>
<dbReference type="AlphaFoldDB" id="A0A9P4HNG8"/>
<evidence type="ECO:0000313" key="1">
    <source>
        <dbReference type="EMBL" id="KAF2036186.1"/>
    </source>
</evidence>
<dbReference type="EMBL" id="ML978155">
    <property type="protein sequence ID" value="KAF2036186.1"/>
    <property type="molecule type" value="Genomic_DNA"/>
</dbReference>
<proteinExistence type="predicted"/>
<evidence type="ECO:0000313" key="2">
    <source>
        <dbReference type="Proteomes" id="UP000799777"/>
    </source>
</evidence>